<evidence type="ECO:0000256" key="1">
    <source>
        <dbReference type="ARBA" id="ARBA00022857"/>
    </source>
</evidence>
<name>A0AAV9JMN1_9PEZI</name>
<dbReference type="Pfam" id="PF05368">
    <property type="entry name" value="NmrA"/>
    <property type="match status" value="1"/>
</dbReference>
<dbReference type="Gene3D" id="3.40.50.720">
    <property type="entry name" value="NAD(P)-binding Rossmann-like Domain"/>
    <property type="match status" value="1"/>
</dbReference>
<dbReference type="InterPro" id="IPR008030">
    <property type="entry name" value="NmrA-like"/>
</dbReference>
<evidence type="ECO:0000256" key="2">
    <source>
        <dbReference type="ARBA" id="ARBA00023002"/>
    </source>
</evidence>
<dbReference type="CDD" id="cd05259">
    <property type="entry name" value="PCBER_SDR_a"/>
    <property type="match status" value="1"/>
</dbReference>
<dbReference type="PANTHER" id="PTHR47706">
    <property type="entry name" value="NMRA-LIKE FAMILY PROTEIN"/>
    <property type="match status" value="1"/>
</dbReference>
<organism evidence="4 5">
    <name type="scientific">Oleoguttula mirabilis</name>
    <dbReference type="NCBI Taxonomy" id="1507867"/>
    <lineage>
        <taxon>Eukaryota</taxon>
        <taxon>Fungi</taxon>
        <taxon>Dikarya</taxon>
        <taxon>Ascomycota</taxon>
        <taxon>Pezizomycotina</taxon>
        <taxon>Dothideomycetes</taxon>
        <taxon>Dothideomycetidae</taxon>
        <taxon>Mycosphaerellales</taxon>
        <taxon>Teratosphaeriaceae</taxon>
        <taxon>Oleoguttula</taxon>
    </lineage>
</organism>
<proteinExistence type="predicted"/>
<keyword evidence="1" id="KW-0521">NADP</keyword>
<dbReference type="InterPro" id="IPR045312">
    <property type="entry name" value="PCBER-like"/>
</dbReference>
<dbReference type="InterPro" id="IPR036291">
    <property type="entry name" value="NAD(P)-bd_dom_sf"/>
</dbReference>
<reference evidence="4 5" key="1">
    <citation type="submission" date="2021-11" db="EMBL/GenBank/DDBJ databases">
        <title>Black yeast isolated from Biological Soil Crust.</title>
        <authorList>
            <person name="Kurbessoian T."/>
        </authorList>
    </citation>
    <scope>NUCLEOTIDE SEQUENCE [LARGE SCALE GENOMIC DNA]</scope>
    <source>
        <strain evidence="4 5">CCFEE 5522</strain>
    </source>
</reference>
<dbReference type="EMBL" id="JAVFHQ010000014">
    <property type="protein sequence ID" value="KAK4546581.1"/>
    <property type="molecule type" value="Genomic_DNA"/>
</dbReference>
<dbReference type="GO" id="GO:0016491">
    <property type="term" value="F:oxidoreductase activity"/>
    <property type="evidence" value="ECO:0007669"/>
    <property type="project" value="UniProtKB-KW"/>
</dbReference>
<gene>
    <name evidence="4" type="ORF">LTR36_001798</name>
</gene>
<evidence type="ECO:0000313" key="5">
    <source>
        <dbReference type="Proteomes" id="UP001324427"/>
    </source>
</evidence>
<keyword evidence="5" id="KW-1185">Reference proteome</keyword>
<comment type="caution">
    <text evidence="4">The sequence shown here is derived from an EMBL/GenBank/DDBJ whole genome shotgun (WGS) entry which is preliminary data.</text>
</comment>
<dbReference type="SUPFAM" id="SSF51735">
    <property type="entry name" value="NAD(P)-binding Rossmann-fold domains"/>
    <property type="match status" value="1"/>
</dbReference>
<dbReference type="AlphaFoldDB" id="A0AAV9JMN1"/>
<dbReference type="Proteomes" id="UP001324427">
    <property type="component" value="Unassembled WGS sequence"/>
</dbReference>
<feature type="domain" description="NmrA-like" evidence="3">
    <location>
        <begin position="6"/>
        <end position="150"/>
    </location>
</feature>
<evidence type="ECO:0000259" key="3">
    <source>
        <dbReference type="Pfam" id="PF05368"/>
    </source>
</evidence>
<keyword evidence="2" id="KW-0560">Oxidoreductase</keyword>
<sequence>MSTYLKNVALVGASGNLGSKVLSALLRQDKHAITVITRPNSSAKFPASVKVHKAEYRDAGSLESAFKGQDIVVLMLAFAGIADETKIIEAAARAGVKWVIPSQYGAPQTPSMVDAVPLLKGKIILNQKIVSLGMKYVGVVTNCWIDYSIQHGVFGIDVAARKATLYMDSVSFNTTSSAQIGAGIASFLALPTDVIEKQFANGSLYLSSFSLTQPQVFEAMLRVTGTTEKDWEVERKTCQDRLDVGRKKLEAGDVSGTFDLLYSMTYLEGDYSSRLHNELLGLGQEDLDEVVEEAVKAASPGPWSVGLTLAY</sequence>
<dbReference type="PANTHER" id="PTHR47706:SF7">
    <property type="entry name" value="CIPA-LIKE, PUTATIVE (AFU_ORTHOLOGUE AFUA_1G01630)-RELATED"/>
    <property type="match status" value="1"/>
</dbReference>
<protein>
    <recommendedName>
        <fullName evidence="3">NmrA-like domain-containing protein</fullName>
    </recommendedName>
</protein>
<dbReference type="InterPro" id="IPR051609">
    <property type="entry name" value="NmrA/Isoflavone_reductase-like"/>
</dbReference>
<evidence type="ECO:0000313" key="4">
    <source>
        <dbReference type="EMBL" id="KAK4546581.1"/>
    </source>
</evidence>
<accession>A0AAV9JMN1</accession>